<keyword evidence="2" id="KW-1185">Reference proteome</keyword>
<gene>
    <name evidence="1" type="ORF">BCR33DRAFT_750780</name>
</gene>
<dbReference type="Proteomes" id="UP000193642">
    <property type="component" value="Unassembled WGS sequence"/>
</dbReference>
<evidence type="ECO:0000313" key="1">
    <source>
        <dbReference type="EMBL" id="ORY20075.1"/>
    </source>
</evidence>
<evidence type="ECO:0000313" key="2">
    <source>
        <dbReference type="Proteomes" id="UP000193642"/>
    </source>
</evidence>
<name>A0A1Y2ADL0_9FUNG</name>
<dbReference type="EMBL" id="MCGO01000258">
    <property type="protein sequence ID" value="ORY20075.1"/>
    <property type="molecule type" value="Genomic_DNA"/>
</dbReference>
<sequence>MNHLFFYDVTDLSDCWNQKLNPINKEEPLQHMSEISAENRCYSFQEIVDHFILLFPFNQVPDFDCKRESGKHLMDSVMGLLAAAASTQDHLQCIDEINTVAFHAQVVETSDFVAKAAIQLNNPSVTNSVFLLLHQLKDVVKTSIDIKDLEWRQQAGRQQK</sequence>
<organism evidence="1 2">
    <name type="scientific">Rhizoclosmatium globosum</name>
    <dbReference type="NCBI Taxonomy" id="329046"/>
    <lineage>
        <taxon>Eukaryota</taxon>
        <taxon>Fungi</taxon>
        <taxon>Fungi incertae sedis</taxon>
        <taxon>Chytridiomycota</taxon>
        <taxon>Chytridiomycota incertae sedis</taxon>
        <taxon>Chytridiomycetes</taxon>
        <taxon>Chytridiales</taxon>
        <taxon>Chytriomycetaceae</taxon>
        <taxon>Rhizoclosmatium</taxon>
    </lineage>
</organism>
<protein>
    <submittedName>
        <fullName evidence="1">Uncharacterized protein</fullName>
    </submittedName>
</protein>
<accession>A0A1Y2ADL0</accession>
<proteinExistence type="predicted"/>
<dbReference type="AlphaFoldDB" id="A0A1Y2ADL0"/>
<reference evidence="1 2" key="1">
    <citation type="submission" date="2016-07" db="EMBL/GenBank/DDBJ databases">
        <title>Pervasive Adenine N6-methylation of Active Genes in Fungi.</title>
        <authorList>
            <consortium name="DOE Joint Genome Institute"/>
            <person name="Mondo S.J."/>
            <person name="Dannebaum R.O."/>
            <person name="Kuo R.C."/>
            <person name="Labutti K."/>
            <person name="Haridas S."/>
            <person name="Kuo A."/>
            <person name="Salamov A."/>
            <person name="Ahrendt S.R."/>
            <person name="Lipzen A."/>
            <person name="Sullivan W."/>
            <person name="Andreopoulos W.B."/>
            <person name="Clum A."/>
            <person name="Lindquist E."/>
            <person name="Daum C."/>
            <person name="Ramamoorthy G.K."/>
            <person name="Gryganskyi A."/>
            <person name="Culley D."/>
            <person name="Magnuson J.K."/>
            <person name="James T.Y."/>
            <person name="O'Malley M.A."/>
            <person name="Stajich J.E."/>
            <person name="Spatafora J.W."/>
            <person name="Visel A."/>
            <person name="Grigoriev I.V."/>
        </authorList>
    </citation>
    <scope>NUCLEOTIDE SEQUENCE [LARGE SCALE GENOMIC DNA]</scope>
    <source>
        <strain evidence="1 2">JEL800</strain>
    </source>
</reference>
<comment type="caution">
    <text evidence="1">The sequence shown here is derived from an EMBL/GenBank/DDBJ whole genome shotgun (WGS) entry which is preliminary data.</text>
</comment>